<keyword evidence="3" id="KW-1185">Reference proteome</keyword>
<feature type="compositionally biased region" description="Low complexity" evidence="1">
    <location>
        <begin position="224"/>
        <end position="243"/>
    </location>
</feature>
<reference evidence="2 3" key="1">
    <citation type="submission" date="2021-03" db="EMBL/GenBank/DDBJ databases">
        <title>The complete genome sequence of Acetobacter suratthaniensis TBRC 1719.</title>
        <authorList>
            <person name="Charoenyingcharoen P."/>
            <person name="Yukphan P."/>
        </authorList>
    </citation>
    <scope>NUCLEOTIDE SEQUENCE [LARGE SCALE GENOMIC DNA]</scope>
    <source>
        <strain evidence="2 3">TBRC 1719</strain>
    </source>
</reference>
<feature type="region of interest" description="Disordered" evidence="1">
    <location>
        <begin position="220"/>
        <end position="245"/>
    </location>
</feature>
<dbReference type="RefSeq" id="WP_207854698.1">
    <property type="nucleotide sequence ID" value="NZ_JAFVMG010000010.1"/>
</dbReference>
<accession>A0ABS3LNA0</accession>
<protein>
    <recommendedName>
        <fullName evidence="4">ABC transporter permease</fullName>
    </recommendedName>
</protein>
<comment type="caution">
    <text evidence="2">The sequence shown here is derived from an EMBL/GenBank/DDBJ whole genome shotgun (WGS) entry which is preliminary data.</text>
</comment>
<name>A0ABS3LNA0_9PROT</name>
<evidence type="ECO:0000313" key="2">
    <source>
        <dbReference type="EMBL" id="MBO1328822.1"/>
    </source>
</evidence>
<evidence type="ECO:0000256" key="1">
    <source>
        <dbReference type="SAM" id="MobiDB-lite"/>
    </source>
</evidence>
<sequence>MLPRPFTCCCAVLAIASGFFLYAKKHQTTLLDQRIAGIVHETEHVRAQTAMLRTEWTLENQPERLTGLAAHHAAYLRIMEPTQFVRMADLSSRLPAPVKENAAPVAPLALAEAPASPQRGVTITPAPVPVAAPVATTAQRMQPEHVSIASNATAVATPVTRPQPERPVVSVASATPVTHPAPAPVQHVSVASAAPAPAAHVRVADAGNGTSLLAAIQAAGTHHTQPAEAPRATARTETASEQADTGLKARVRVASAPRGNTADEPAPIRHPLPATVASWHPHLHRAAPAAGGGYMEARASSRYMGGSLLGGGGDSLPPPVPVTN</sequence>
<organism evidence="2 3">
    <name type="scientific">Acetobacter suratthaniensis</name>
    <dbReference type="NCBI Taxonomy" id="1502841"/>
    <lineage>
        <taxon>Bacteria</taxon>
        <taxon>Pseudomonadati</taxon>
        <taxon>Pseudomonadota</taxon>
        <taxon>Alphaproteobacteria</taxon>
        <taxon>Acetobacterales</taxon>
        <taxon>Acetobacteraceae</taxon>
        <taxon>Acetobacter</taxon>
    </lineage>
</organism>
<gene>
    <name evidence="2" type="ORF">J2D75_10085</name>
</gene>
<evidence type="ECO:0000313" key="3">
    <source>
        <dbReference type="Proteomes" id="UP000664399"/>
    </source>
</evidence>
<proteinExistence type="predicted"/>
<evidence type="ECO:0008006" key="4">
    <source>
        <dbReference type="Google" id="ProtNLM"/>
    </source>
</evidence>
<dbReference type="Proteomes" id="UP000664399">
    <property type="component" value="Unassembled WGS sequence"/>
</dbReference>
<dbReference type="EMBL" id="JAFVMG010000010">
    <property type="protein sequence ID" value="MBO1328822.1"/>
    <property type="molecule type" value="Genomic_DNA"/>
</dbReference>